<evidence type="ECO:0000256" key="1">
    <source>
        <dbReference type="ARBA" id="ARBA00004651"/>
    </source>
</evidence>
<name>A0A0R1PZD6_9LACO</name>
<proteinExistence type="inferred from homology"/>
<dbReference type="OrthoDB" id="9782006at2"/>
<dbReference type="Gene3D" id="1.20.1640.10">
    <property type="entry name" value="Multidrug efflux transporter AcrB transmembrane domain"/>
    <property type="match status" value="2"/>
</dbReference>
<keyword evidence="4 7" id="KW-0812">Transmembrane</keyword>
<sequence length="1206" mass="125668">MKEFTQKHYPALIAWIVIVAVAIIAMPNVSALVREKGAVTLPDNAPSQMAARMEKKANGNKAVRTYTAVFSNGDNKLSTHQSKQIDTKLSELKNESGLTVTKVMGPSDNAETKKQLQAKDGTTQLAQITVKKNGQIASQVKKLRSQLELNGIDTYITGVDALNDDFSTVTEKGIQKTEVIAVIFIFIVLVLIFRSPIVPLISLLNVGVAFITSLSIVMNLVQHFNFPLSNFTQVFLVIVLFGIGTDYNILLYDYFKGQLAAGVPVLDATRETRRHGGRTVLYSGLSVLIGFSSLWLAKFPFYQSASAVAIGVVVLLPVLLTLNMFFMNVLGEKMFWPSKVAGGEGSSKLWHGLSRAAIAQPVVAIAVVLAVGVPFALGYNSELNFNNADEVPSSYQSKAGYLVIQDHFSKGMSAPATIYIKSDKKLDTQAKLAAIDDLTQYLQKEDGIKTVASVTEPGGSKLSEMYLGDQLQTITKGLKDSQAGLKKIKSGLNSANSQLSSSDTNKQIAQVQELADGSSQLQKAVKSYTNGVSEVQSGTAQVASGTSTASSSVKTAASGASQTANGANTLASGASQTASGASTLASGASQTASGANTLASGASQAASGTSSLASGAQQVASGTNQVASAAKQVASGTDRVSTGTAALSKGTQTLQISTSGLTTQMSELNAGTKQLAEGANTMNSQISTLQTQAQQLIKAITNSENQGVITKFTPEIESQITALTTAMGKLATGTTTLNDQVTASAAKLPELTSGVSDLTSSAAKLAAGAAKTNSGAQQTASGAAKAAAGAQTAANGASQLSSASGQLVSGANSLASGSNQVATGANSLSTATGSVSSGASKVAQANAKLASGLSALATGSDTLNAGAQKVAAGATTLNNNSAALNSGETQVNTGVQELNTKLSGMTKQLSELGTGLTAADKGLSTIASGSKTMRSYLLELQNSYMGKDFYLPKASIHSKAFKPSLDTYMADGKHITYFTVVFKGDPNSTKANNQFKTMKRDLDAKMKHSALKGSQVAIAGQTSQDNDLRSLANGDFQRTATIMLIGIAIALIVVTQSILQPLTILGTLVTAFFASMGITRLFSMHVLDDNLLSWNTPFFTFIMLMALGVDYSIFLMIRFKDDKQEPDLRQRMLKASTTIGAVVLSAAVILGGTFAALIPSGVTTLIQVALGVIFGLIILVILLPIAMSGLISLNEWHEQKEHETED</sequence>
<feature type="transmembrane region" description="Helical" evidence="7">
    <location>
        <begin position="1062"/>
        <end position="1082"/>
    </location>
</feature>
<keyword evidence="5 7" id="KW-1133">Transmembrane helix</keyword>
<evidence type="ECO:0000313" key="10">
    <source>
        <dbReference type="Proteomes" id="UP000051790"/>
    </source>
</evidence>
<dbReference type="PANTHER" id="PTHR33406:SF6">
    <property type="entry name" value="MEMBRANE PROTEIN YDGH-RELATED"/>
    <property type="match status" value="1"/>
</dbReference>
<comment type="subcellular location">
    <subcellularLocation>
        <location evidence="1">Cell membrane</location>
        <topology evidence="1">Multi-pass membrane protein</topology>
    </subcellularLocation>
</comment>
<organism evidence="9 10">
    <name type="scientific">Lacticaseibacillus manihotivorans DSM 13343 = JCM 12514</name>
    <dbReference type="NCBI Taxonomy" id="1423769"/>
    <lineage>
        <taxon>Bacteria</taxon>
        <taxon>Bacillati</taxon>
        <taxon>Bacillota</taxon>
        <taxon>Bacilli</taxon>
        <taxon>Lactobacillales</taxon>
        <taxon>Lactobacillaceae</taxon>
        <taxon>Lacticaseibacillus</taxon>
    </lineage>
</organism>
<dbReference type="PATRIC" id="fig|1423769.4.peg.3017"/>
<keyword evidence="6 7" id="KW-0472">Membrane</keyword>
<protein>
    <submittedName>
        <fullName evidence="9">Transport protein</fullName>
    </submittedName>
</protein>
<evidence type="ECO:0000256" key="7">
    <source>
        <dbReference type="SAM" id="Phobius"/>
    </source>
</evidence>
<evidence type="ECO:0000256" key="4">
    <source>
        <dbReference type="ARBA" id="ARBA00022692"/>
    </source>
</evidence>
<evidence type="ECO:0000256" key="2">
    <source>
        <dbReference type="ARBA" id="ARBA00010157"/>
    </source>
</evidence>
<evidence type="ECO:0000256" key="3">
    <source>
        <dbReference type="ARBA" id="ARBA00022475"/>
    </source>
</evidence>
<dbReference type="GO" id="GO:0005886">
    <property type="term" value="C:plasma membrane"/>
    <property type="evidence" value="ECO:0007669"/>
    <property type="project" value="UniProtKB-SubCell"/>
</dbReference>
<dbReference type="Gene3D" id="1.10.287.950">
    <property type="entry name" value="Methyl-accepting chemotaxis protein"/>
    <property type="match status" value="1"/>
</dbReference>
<dbReference type="Pfam" id="PF03176">
    <property type="entry name" value="MMPL"/>
    <property type="match status" value="2"/>
</dbReference>
<feature type="transmembrane region" description="Helical" evidence="7">
    <location>
        <begin position="307"/>
        <end position="330"/>
    </location>
</feature>
<dbReference type="PROSITE" id="PS50156">
    <property type="entry name" value="SSD"/>
    <property type="match status" value="1"/>
</dbReference>
<comment type="similarity">
    <text evidence="2">Belongs to the resistance-nodulation-cell division (RND) (TC 2.A.6) family. MmpL subfamily.</text>
</comment>
<feature type="transmembrane region" description="Helical" evidence="7">
    <location>
        <begin position="12"/>
        <end position="33"/>
    </location>
</feature>
<feature type="transmembrane region" description="Helical" evidence="7">
    <location>
        <begin position="356"/>
        <end position="377"/>
    </location>
</feature>
<feature type="transmembrane region" description="Helical" evidence="7">
    <location>
        <begin position="1138"/>
        <end position="1158"/>
    </location>
</feature>
<dbReference type="AlphaFoldDB" id="A0A0R1PZD6"/>
<feature type="transmembrane region" description="Helical" evidence="7">
    <location>
        <begin position="1036"/>
        <end position="1055"/>
    </location>
</feature>
<evidence type="ECO:0000256" key="6">
    <source>
        <dbReference type="ARBA" id="ARBA00023136"/>
    </source>
</evidence>
<evidence type="ECO:0000259" key="8">
    <source>
        <dbReference type="PROSITE" id="PS50156"/>
    </source>
</evidence>
<accession>A0A0R1PZD6</accession>
<dbReference type="EMBL" id="AZEU01000313">
    <property type="protein sequence ID" value="KRL37839.1"/>
    <property type="molecule type" value="Genomic_DNA"/>
</dbReference>
<feature type="transmembrane region" description="Helical" evidence="7">
    <location>
        <begin position="280"/>
        <end position="301"/>
    </location>
</feature>
<dbReference type="InterPro" id="IPR011049">
    <property type="entry name" value="Serralysin-like_metalloprot_C"/>
</dbReference>
<dbReference type="Gene3D" id="2.150.10.10">
    <property type="entry name" value="Serralysin-like metalloprotease, C-terminal"/>
    <property type="match status" value="1"/>
</dbReference>
<dbReference type="NCBIfam" id="TIGR03057">
    <property type="entry name" value="xxxLxxG_by_4"/>
    <property type="match status" value="3"/>
</dbReference>
<feature type="domain" description="SSD" evidence="8">
    <location>
        <begin position="1067"/>
        <end position="1193"/>
    </location>
</feature>
<feature type="transmembrane region" description="Helical" evidence="7">
    <location>
        <begin position="173"/>
        <end position="193"/>
    </location>
</feature>
<dbReference type="InterPro" id="IPR000731">
    <property type="entry name" value="SSD"/>
</dbReference>
<dbReference type="InterPro" id="IPR023908">
    <property type="entry name" value="xxxLxxG_rpt"/>
</dbReference>
<comment type="caution">
    <text evidence="9">The sequence shown here is derived from an EMBL/GenBank/DDBJ whole genome shotgun (WGS) entry which is preliminary data.</text>
</comment>
<gene>
    <name evidence="9" type="ORF">FD01_GL002797</name>
</gene>
<keyword evidence="3" id="KW-1003">Cell membrane</keyword>
<feature type="transmembrane region" description="Helical" evidence="7">
    <location>
        <begin position="233"/>
        <end position="252"/>
    </location>
</feature>
<dbReference type="RefSeq" id="WP_056965161.1">
    <property type="nucleotide sequence ID" value="NZ_AZEU01000313.1"/>
</dbReference>
<dbReference type="InterPro" id="IPR050545">
    <property type="entry name" value="Mycobact_MmpL"/>
</dbReference>
<feature type="transmembrane region" description="Helical" evidence="7">
    <location>
        <begin position="1164"/>
        <end position="1191"/>
    </location>
</feature>
<keyword evidence="10" id="KW-1185">Reference proteome</keyword>
<evidence type="ECO:0000256" key="5">
    <source>
        <dbReference type="ARBA" id="ARBA00022989"/>
    </source>
</evidence>
<evidence type="ECO:0000313" key="9">
    <source>
        <dbReference type="EMBL" id="KRL37839.1"/>
    </source>
</evidence>
<dbReference type="SUPFAM" id="SSF82866">
    <property type="entry name" value="Multidrug efflux transporter AcrB transmembrane domain"/>
    <property type="match status" value="2"/>
</dbReference>
<dbReference type="PANTHER" id="PTHR33406">
    <property type="entry name" value="MEMBRANE PROTEIN MJ1562-RELATED"/>
    <property type="match status" value="1"/>
</dbReference>
<dbReference type="InterPro" id="IPR004869">
    <property type="entry name" value="MMPL_dom"/>
</dbReference>
<reference evidence="9 10" key="1">
    <citation type="journal article" date="2015" name="Genome Announc.">
        <title>Expanding the biotechnology potential of lactobacilli through comparative genomics of 213 strains and associated genera.</title>
        <authorList>
            <person name="Sun Z."/>
            <person name="Harris H.M."/>
            <person name="McCann A."/>
            <person name="Guo C."/>
            <person name="Argimon S."/>
            <person name="Zhang W."/>
            <person name="Yang X."/>
            <person name="Jeffery I.B."/>
            <person name="Cooney J.C."/>
            <person name="Kagawa T.F."/>
            <person name="Liu W."/>
            <person name="Song Y."/>
            <person name="Salvetti E."/>
            <person name="Wrobel A."/>
            <person name="Rasinkangas P."/>
            <person name="Parkhill J."/>
            <person name="Rea M.C."/>
            <person name="O'Sullivan O."/>
            <person name="Ritari J."/>
            <person name="Douillard F.P."/>
            <person name="Paul Ross R."/>
            <person name="Yang R."/>
            <person name="Briner A.E."/>
            <person name="Felis G.E."/>
            <person name="de Vos W.M."/>
            <person name="Barrangou R."/>
            <person name="Klaenhammer T.R."/>
            <person name="Caufield P.W."/>
            <person name="Cui Y."/>
            <person name="Zhang H."/>
            <person name="O'Toole P.W."/>
        </authorList>
    </citation>
    <scope>NUCLEOTIDE SEQUENCE [LARGE SCALE GENOMIC DNA]</scope>
    <source>
        <strain evidence="9 10">DSM 13343</strain>
    </source>
</reference>
<feature type="transmembrane region" description="Helical" evidence="7">
    <location>
        <begin position="1094"/>
        <end position="1117"/>
    </location>
</feature>
<dbReference type="SUPFAM" id="SSF101967">
    <property type="entry name" value="Adhesin YadA, collagen-binding domain"/>
    <property type="match status" value="2"/>
</dbReference>
<dbReference type="Proteomes" id="UP000051790">
    <property type="component" value="Unassembled WGS sequence"/>
</dbReference>